<dbReference type="Pfam" id="PF05019">
    <property type="entry name" value="Coq4"/>
    <property type="match status" value="1"/>
</dbReference>
<name>A0AAV3XF66_9CYAN</name>
<evidence type="ECO:0008006" key="3">
    <source>
        <dbReference type="Google" id="ProtNLM"/>
    </source>
</evidence>
<organism evidence="1 2">
    <name type="scientific">Microseira wollei NIES-4236</name>
    <dbReference type="NCBI Taxonomy" id="2530354"/>
    <lineage>
        <taxon>Bacteria</taxon>
        <taxon>Bacillati</taxon>
        <taxon>Cyanobacteriota</taxon>
        <taxon>Cyanophyceae</taxon>
        <taxon>Oscillatoriophycideae</taxon>
        <taxon>Aerosakkonematales</taxon>
        <taxon>Aerosakkonemataceae</taxon>
        <taxon>Microseira</taxon>
    </lineage>
</organism>
<gene>
    <name evidence="1" type="ORF">MiSe_56900</name>
</gene>
<keyword evidence="2" id="KW-1185">Reference proteome</keyword>
<evidence type="ECO:0000313" key="2">
    <source>
        <dbReference type="Proteomes" id="UP001050975"/>
    </source>
</evidence>
<evidence type="ECO:0000313" key="1">
    <source>
        <dbReference type="EMBL" id="GET40878.1"/>
    </source>
</evidence>
<comment type="caution">
    <text evidence="1">The sequence shown here is derived from an EMBL/GenBank/DDBJ whole genome shotgun (WGS) entry which is preliminary data.</text>
</comment>
<protein>
    <recommendedName>
        <fullName evidence="3">Ubiquinone biosynthesis protein</fullName>
    </recommendedName>
</protein>
<dbReference type="AlphaFoldDB" id="A0AAV3XF66"/>
<dbReference type="Proteomes" id="UP001050975">
    <property type="component" value="Unassembled WGS sequence"/>
</dbReference>
<accession>A0AAV3XF66</accession>
<proteinExistence type="predicted"/>
<dbReference type="EMBL" id="BLAY01000102">
    <property type="protein sequence ID" value="GET40878.1"/>
    <property type="molecule type" value="Genomic_DNA"/>
</dbReference>
<dbReference type="PANTHER" id="PTHR12922:SF7">
    <property type="entry name" value="UBIQUINONE BIOSYNTHESIS PROTEIN COQ4 HOMOLOG, MITOCHONDRIAL"/>
    <property type="match status" value="1"/>
</dbReference>
<dbReference type="InterPro" id="IPR007715">
    <property type="entry name" value="Coq4"/>
</dbReference>
<sequence length="221" mass="25036">MYIPELKREIQPEYVNGLIAFIDYARDVSKTDYVFDMSEAFRHTDSNKLATEYMKSLPGVQQLIAERYLAATPDMEALLKLPEDSLGYVFAYKMKAANFDPEFYRKILVLDDTTYLALRIRQTHDIWHTVTGFGTDVAGEVGLQAFYLAQTHGPLSMAIMAGFILNTLLKSSQDLTHIMNAVSQGYSMGIKAKPFLAQKWEECWEKPLAELRSELGVEAVS</sequence>
<dbReference type="PANTHER" id="PTHR12922">
    <property type="entry name" value="UBIQUINONE BIOSYNTHESIS PROTEIN"/>
    <property type="match status" value="1"/>
</dbReference>
<dbReference type="GO" id="GO:0006744">
    <property type="term" value="P:ubiquinone biosynthetic process"/>
    <property type="evidence" value="ECO:0007669"/>
    <property type="project" value="InterPro"/>
</dbReference>
<dbReference type="RefSeq" id="WP_226587073.1">
    <property type="nucleotide sequence ID" value="NZ_BLAY01000102.1"/>
</dbReference>
<reference evidence="1" key="1">
    <citation type="submission" date="2019-10" db="EMBL/GenBank/DDBJ databases">
        <title>Draft genome sequece of Microseira wollei NIES-4236.</title>
        <authorList>
            <person name="Yamaguchi H."/>
            <person name="Suzuki S."/>
            <person name="Kawachi M."/>
        </authorList>
    </citation>
    <scope>NUCLEOTIDE SEQUENCE</scope>
    <source>
        <strain evidence="1">NIES-4236</strain>
    </source>
</reference>